<comment type="caution">
    <text evidence="1">The sequence shown here is derived from an EMBL/GenBank/DDBJ whole genome shotgun (WGS) entry which is preliminary data.</text>
</comment>
<dbReference type="RefSeq" id="WP_202246884.1">
    <property type="nucleotide sequence ID" value="NZ_JAESIY010000030.1"/>
</dbReference>
<evidence type="ECO:0000313" key="2">
    <source>
        <dbReference type="Proteomes" id="UP000659388"/>
    </source>
</evidence>
<dbReference type="EMBL" id="JAESIY010000030">
    <property type="protein sequence ID" value="MBL3659091.1"/>
    <property type="molecule type" value="Genomic_DNA"/>
</dbReference>
<proteinExistence type="predicted"/>
<keyword evidence="2" id="KW-1185">Reference proteome</keyword>
<dbReference type="AlphaFoldDB" id="A0A937FA41"/>
<organism evidence="1 2">
    <name type="scientific">Fulvivirga sediminis</name>
    <dbReference type="NCBI Taxonomy" id="2803949"/>
    <lineage>
        <taxon>Bacteria</taxon>
        <taxon>Pseudomonadati</taxon>
        <taxon>Bacteroidota</taxon>
        <taxon>Cytophagia</taxon>
        <taxon>Cytophagales</taxon>
        <taxon>Fulvivirgaceae</taxon>
        <taxon>Fulvivirga</taxon>
    </lineage>
</organism>
<evidence type="ECO:0000313" key="1">
    <source>
        <dbReference type="EMBL" id="MBL3659091.1"/>
    </source>
</evidence>
<name>A0A937FA41_9BACT</name>
<gene>
    <name evidence="1" type="ORF">JL102_23295</name>
</gene>
<dbReference type="Proteomes" id="UP000659388">
    <property type="component" value="Unassembled WGS sequence"/>
</dbReference>
<accession>A0A937FA41</accession>
<protein>
    <submittedName>
        <fullName evidence="1">Uncharacterized protein</fullName>
    </submittedName>
</protein>
<reference evidence="1" key="1">
    <citation type="submission" date="2021-01" db="EMBL/GenBank/DDBJ databases">
        <title>Fulvivirga kasyanovii gen. nov., sp nov., a novel member of the phylum Bacteroidetes isolated from seawater in a mussel farm.</title>
        <authorList>
            <person name="Zhao L.-H."/>
            <person name="Wang Z.-J."/>
        </authorList>
    </citation>
    <scope>NUCLEOTIDE SEQUENCE</scope>
    <source>
        <strain evidence="1">2943</strain>
    </source>
</reference>
<sequence>MSSKSKKPLSHFENSFERILQLQKIKGGANEDVVLLKSSQSGTCSARSTGGCQIGTGLEPH</sequence>